<organism evidence="7 8">
    <name type="scientific">Chlorella ohadii</name>
    <dbReference type="NCBI Taxonomy" id="2649997"/>
    <lineage>
        <taxon>Eukaryota</taxon>
        <taxon>Viridiplantae</taxon>
        <taxon>Chlorophyta</taxon>
        <taxon>core chlorophytes</taxon>
        <taxon>Trebouxiophyceae</taxon>
        <taxon>Chlorellales</taxon>
        <taxon>Chlorellaceae</taxon>
        <taxon>Chlorella clade</taxon>
        <taxon>Chlorella</taxon>
    </lineage>
</organism>
<comment type="similarity">
    <text evidence="2">Belongs to the TMEM19 family.</text>
</comment>
<protein>
    <recommendedName>
        <fullName evidence="9">Transmembrane protein 19</fullName>
    </recommendedName>
</protein>
<comment type="subcellular location">
    <subcellularLocation>
        <location evidence="1">Membrane</location>
        <topology evidence="1">Multi-pass membrane protein</topology>
    </subcellularLocation>
</comment>
<evidence type="ECO:0000256" key="5">
    <source>
        <dbReference type="ARBA" id="ARBA00023136"/>
    </source>
</evidence>
<name>A0AAD5DMC1_9CHLO</name>
<dbReference type="Proteomes" id="UP001205105">
    <property type="component" value="Unassembled WGS sequence"/>
</dbReference>
<dbReference type="Pfam" id="PF01940">
    <property type="entry name" value="DUF92"/>
    <property type="match status" value="1"/>
</dbReference>
<comment type="caution">
    <text evidence="7">The sequence shown here is derived from an EMBL/GenBank/DDBJ whole genome shotgun (WGS) entry which is preliminary data.</text>
</comment>
<gene>
    <name evidence="7" type="ORF">COHA_006658</name>
</gene>
<evidence type="ECO:0000256" key="4">
    <source>
        <dbReference type="ARBA" id="ARBA00022989"/>
    </source>
</evidence>
<proteinExistence type="inferred from homology"/>
<keyword evidence="5 6" id="KW-0472">Membrane</keyword>
<evidence type="ECO:0000256" key="6">
    <source>
        <dbReference type="SAM" id="Phobius"/>
    </source>
</evidence>
<dbReference type="AlphaFoldDB" id="A0AAD5DMC1"/>
<feature type="transmembrane region" description="Helical" evidence="6">
    <location>
        <begin position="311"/>
        <end position="330"/>
    </location>
</feature>
<keyword evidence="3 6" id="KW-0812">Transmembrane</keyword>
<evidence type="ECO:0000256" key="1">
    <source>
        <dbReference type="ARBA" id="ARBA00004141"/>
    </source>
</evidence>
<evidence type="ECO:0000313" key="7">
    <source>
        <dbReference type="EMBL" id="KAI7839591.1"/>
    </source>
</evidence>
<keyword evidence="8" id="KW-1185">Reference proteome</keyword>
<sequence>MANRSVRSLLLLPPLPPTPPPARLLPHDGLNPEVAEALKRVQAAMADAESNLQRIDQLPSARLPSRWAVLLRPAAQFAALFAVCAAVHSFGRAVSVAGSIAVGLVAAGWGLWRDSLDRSGAVSALLLGAGTLAASCRGGLLLLAFFFASSKITQFGEDQKDVDEDHKKGGQRDWRQARPVFCNALVPTGLALAAAWVSGGRTDPALGLAPAGLDAAATQLLTALNAAFLGYYACCCGDTWSSELGQLSPEEPRLITTGRPVRKGTNGGVTLLGFGAALAGGLFMGLTFWLASLISPLGGGPAAALRRWQPVALGLAGGFIGSLIDSLLGASIQFTGYNRVTGKITGRPGPDVSPISGFPILDNNMVNAVSATATAALTGLAAAALL</sequence>
<dbReference type="InterPro" id="IPR002794">
    <property type="entry name" value="DUF92_TMEM19"/>
</dbReference>
<dbReference type="PANTHER" id="PTHR13353:SF14">
    <property type="entry name" value="PROTEIN PGR"/>
    <property type="match status" value="1"/>
</dbReference>
<dbReference type="GO" id="GO:0016020">
    <property type="term" value="C:membrane"/>
    <property type="evidence" value="ECO:0007669"/>
    <property type="project" value="UniProtKB-SubCell"/>
</dbReference>
<dbReference type="PANTHER" id="PTHR13353">
    <property type="entry name" value="TRANSMEMBRANE PROTEIN 19"/>
    <property type="match status" value="1"/>
</dbReference>
<evidence type="ECO:0000256" key="3">
    <source>
        <dbReference type="ARBA" id="ARBA00022692"/>
    </source>
</evidence>
<reference evidence="7" key="1">
    <citation type="submission" date="2020-11" db="EMBL/GenBank/DDBJ databases">
        <title>Chlorella ohadii genome sequencing and assembly.</title>
        <authorList>
            <person name="Murik O."/>
            <person name="Treves H."/>
            <person name="Kedem I."/>
            <person name="Shotland Y."/>
            <person name="Kaplan A."/>
        </authorList>
    </citation>
    <scope>NUCLEOTIDE SEQUENCE</scope>
    <source>
        <strain evidence="7">1</strain>
    </source>
</reference>
<accession>A0AAD5DMC1</accession>
<dbReference type="EMBL" id="JADXDR010000097">
    <property type="protein sequence ID" value="KAI7839591.1"/>
    <property type="molecule type" value="Genomic_DNA"/>
</dbReference>
<evidence type="ECO:0008006" key="9">
    <source>
        <dbReference type="Google" id="ProtNLM"/>
    </source>
</evidence>
<feature type="transmembrane region" description="Helical" evidence="6">
    <location>
        <begin position="124"/>
        <end position="148"/>
    </location>
</feature>
<feature type="transmembrane region" description="Helical" evidence="6">
    <location>
        <begin position="269"/>
        <end position="291"/>
    </location>
</feature>
<feature type="transmembrane region" description="Helical" evidence="6">
    <location>
        <begin position="94"/>
        <end position="112"/>
    </location>
</feature>
<evidence type="ECO:0000313" key="8">
    <source>
        <dbReference type="Proteomes" id="UP001205105"/>
    </source>
</evidence>
<keyword evidence="4 6" id="KW-1133">Transmembrane helix</keyword>
<evidence type="ECO:0000256" key="2">
    <source>
        <dbReference type="ARBA" id="ARBA00009012"/>
    </source>
</evidence>